<evidence type="ECO:0000256" key="5">
    <source>
        <dbReference type="SAM" id="SignalP"/>
    </source>
</evidence>
<evidence type="ECO:0000256" key="4">
    <source>
        <dbReference type="PROSITE-ProRule" id="PRU00433"/>
    </source>
</evidence>
<evidence type="ECO:0000259" key="6">
    <source>
        <dbReference type="PROSITE" id="PS51007"/>
    </source>
</evidence>
<name>A0A9X2JIB3_9BACT</name>
<evidence type="ECO:0000256" key="1">
    <source>
        <dbReference type="ARBA" id="ARBA00022617"/>
    </source>
</evidence>
<dbReference type="PANTHER" id="PTHR35889">
    <property type="entry name" value="CYCLOINULO-OLIGOSACCHARIDE FRUCTANOTRANSFERASE-RELATED"/>
    <property type="match status" value="1"/>
</dbReference>
<proteinExistence type="predicted"/>
<dbReference type="InterPro" id="IPR009056">
    <property type="entry name" value="Cyt_c-like_dom"/>
</dbReference>
<sequence>MHRLLNPRICIVSAVLLVALVASHLLTPSRAAEEPAGAAPRQVSFNEHIRPIFAKHCVACHGGVKQASGISLIYRDKALAEGDSGMRAIVPGDVEESYLVERIADPDPDYRMPPAEHGSALSDREISLVKQWVAEGAKWEEHWSFVPPRPQELPTTRAKWGNNRIDSFVLARLEAEGLAPSPAAEKSEWLRRVTFDLVGVPPTAQQHDAFLADDSPEAYERVVERLLASPKFGERWAAMWLDLARYSDTMGFEKDPHRDIWPYRDWLIRALNDDMPYNQFLIKQLAGDLLPEATMDDRVAAAFHRNTQTNTEGGTDDEEFRTAAVLDRVNTTWQVFGGLTFGCTQCHSHPYDPIENQEYYQFVAVFNTTRDWDRDEETPRLRVPKNQEDWEQANELDRRISQLKQQLHAAGLPLAEDSNQWKSLSIEHALSTGETKLKVRDDPNRAGNEYVTQGTVTAGSVFTIDLVPGDVQRLTAIRIDSLPMDLEKALRNPEAGFAVTRLRAWVVTPGKTPPREVSFYLAMCDEADPILDPAGSLKDNNDGWGVYPKLDRPRWAVFVPSQPVELPEDARIRLQLKQNRSATGMIAQVMNRGRFAVSDSQAWTNLLADPEYRQLEDKLAAAERERAAIASVSMPAIEEQAQQSHRHTYLFERGNWLSKGDEVQPGVPAVFPAIETDEAVDRLDVARWFASTEHPLTARVLVNRFWEQLFGTGIVETVGDFGTSGILPSHPQLLDDLAARFQHEMSWSTKQLLREIVLSATYRQSSQAGAELAKLDPRNRLLARGPRLRLTAEMVRDQALMLSGRASDKMFGPSVMPPQPDGIWRSVYSGAQWVTAKGEDRYRRAIYTYWKRTSPYPSMMTFDAPSREVCSVRRIATNTPLQPLVTMNDPVFVECAQGFAERMAAEGGSTPREQIAWALEQATGDAPRAAAVTAMTALYDDALQSFDAANEEMAALGSTPESYALTIVASAVMNLDDVITR</sequence>
<feature type="signal peptide" evidence="5">
    <location>
        <begin position="1"/>
        <end position="31"/>
    </location>
</feature>
<organism evidence="7 8">
    <name type="scientific">Aeoliella straminimaris</name>
    <dbReference type="NCBI Taxonomy" id="2954799"/>
    <lineage>
        <taxon>Bacteria</taxon>
        <taxon>Pseudomonadati</taxon>
        <taxon>Planctomycetota</taxon>
        <taxon>Planctomycetia</taxon>
        <taxon>Pirellulales</taxon>
        <taxon>Lacipirellulaceae</taxon>
        <taxon>Aeoliella</taxon>
    </lineage>
</organism>
<evidence type="ECO:0000313" key="8">
    <source>
        <dbReference type="Proteomes" id="UP001155241"/>
    </source>
</evidence>
<dbReference type="GO" id="GO:0020037">
    <property type="term" value="F:heme binding"/>
    <property type="evidence" value="ECO:0007669"/>
    <property type="project" value="InterPro"/>
</dbReference>
<feature type="domain" description="Cytochrome c" evidence="6">
    <location>
        <begin position="44"/>
        <end position="137"/>
    </location>
</feature>
<dbReference type="InterPro" id="IPR022655">
    <property type="entry name" value="DUF1553"/>
</dbReference>
<evidence type="ECO:0000256" key="2">
    <source>
        <dbReference type="ARBA" id="ARBA00022723"/>
    </source>
</evidence>
<dbReference type="Pfam" id="PF07587">
    <property type="entry name" value="PSD1"/>
    <property type="match status" value="1"/>
</dbReference>
<dbReference type="GO" id="GO:0046872">
    <property type="term" value="F:metal ion binding"/>
    <property type="evidence" value="ECO:0007669"/>
    <property type="project" value="UniProtKB-KW"/>
</dbReference>
<gene>
    <name evidence="7" type="ORF">NG895_23620</name>
</gene>
<dbReference type="AlphaFoldDB" id="A0A9X2JIB3"/>
<dbReference type="Gene3D" id="1.10.760.10">
    <property type="entry name" value="Cytochrome c-like domain"/>
    <property type="match status" value="1"/>
</dbReference>
<dbReference type="PROSITE" id="PS51007">
    <property type="entry name" value="CYTC"/>
    <property type="match status" value="1"/>
</dbReference>
<accession>A0A9X2JIB3</accession>
<keyword evidence="3 4" id="KW-0408">Iron</keyword>
<dbReference type="InterPro" id="IPR011429">
    <property type="entry name" value="Cyt_c_Planctomycete-type"/>
</dbReference>
<keyword evidence="8" id="KW-1185">Reference proteome</keyword>
<dbReference type="Pfam" id="PF07635">
    <property type="entry name" value="PSCyt1"/>
    <property type="match status" value="1"/>
</dbReference>
<comment type="caution">
    <text evidence="7">The sequence shown here is derived from an EMBL/GenBank/DDBJ whole genome shotgun (WGS) entry which is preliminary data.</text>
</comment>
<dbReference type="EMBL" id="JAMXLR010000077">
    <property type="protein sequence ID" value="MCO6046900.1"/>
    <property type="molecule type" value="Genomic_DNA"/>
</dbReference>
<keyword evidence="1 4" id="KW-0349">Heme</keyword>
<dbReference type="GO" id="GO:0009055">
    <property type="term" value="F:electron transfer activity"/>
    <property type="evidence" value="ECO:0007669"/>
    <property type="project" value="InterPro"/>
</dbReference>
<protein>
    <submittedName>
        <fullName evidence="7">PSD1 and planctomycete cytochrome C domain-containing protein</fullName>
    </submittedName>
</protein>
<evidence type="ECO:0000256" key="3">
    <source>
        <dbReference type="ARBA" id="ARBA00023004"/>
    </source>
</evidence>
<dbReference type="InterPro" id="IPR036909">
    <property type="entry name" value="Cyt_c-like_dom_sf"/>
</dbReference>
<feature type="chain" id="PRO_5040946708" evidence="5">
    <location>
        <begin position="32"/>
        <end position="981"/>
    </location>
</feature>
<dbReference type="InterPro" id="IPR011444">
    <property type="entry name" value="DUF1549"/>
</dbReference>
<evidence type="ECO:0000313" key="7">
    <source>
        <dbReference type="EMBL" id="MCO6046900.1"/>
    </source>
</evidence>
<keyword evidence="5" id="KW-0732">Signal</keyword>
<dbReference type="Proteomes" id="UP001155241">
    <property type="component" value="Unassembled WGS sequence"/>
</dbReference>
<dbReference type="SUPFAM" id="SSF46626">
    <property type="entry name" value="Cytochrome c"/>
    <property type="match status" value="1"/>
</dbReference>
<dbReference type="RefSeq" id="WP_252855008.1">
    <property type="nucleotide sequence ID" value="NZ_JAMXLR010000077.1"/>
</dbReference>
<keyword evidence="2 4" id="KW-0479">Metal-binding</keyword>
<dbReference type="Pfam" id="PF07583">
    <property type="entry name" value="PSCyt2"/>
    <property type="match status" value="1"/>
</dbReference>
<reference evidence="7" key="1">
    <citation type="submission" date="2022-06" db="EMBL/GenBank/DDBJ databases">
        <title>Aeoliella straminimaris, a novel planctomycete from sediments.</title>
        <authorList>
            <person name="Vitorino I.R."/>
            <person name="Lage O.M."/>
        </authorList>
    </citation>
    <scope>NUCLEOTIDE SEQUENCE</scope>
    <source>
        <strain evidence="7">ICT_H6.2</strain>
    </source>
</reference>
<dbReference type="PANTHER" id="PTHR35889:SF3">
    <property type="entry name" value="F-BOX DOMAIN-CONTAINING PROTEIN"/>
    <property type="match status" value="1"/>
</dbReference>